<protein>
    <recommendedName>
        <fullName evidence="5">Lipoprotein</fullName>
    </recommendedName>
</protein>
<dbReference type="AlphaFoldDB" id="A0A0U0ZUA2"/>
<evidence type="ECO:0008006" key="5">
    <source>
        <dbReference type="Google" id="ProtNLM"/>
    </source>
</evidence>
<keyword evidence="2" id="KW-0732">Signal</keyword>
<feature type="compositionally biased region" description="Low complexity" evidence="1">
    <location>
        <begin position="33"/>
        <end position="47"/>
    </location>
</feature>
<dbReference type="Proteomes" id="UP000045782">
    <property type="component" value="Unassembled WGS sequence"/>
</dbReference>
<proteinExistence type="predicted"/>
<name>A0A0U0ZUA2_9MYCO</name>
<dbReference type="RefSeq" id="WP_005065398.1">
    <property type="nucleotide sequence ID" value="NZ_CP014952.1"/>
</dbReference>
<feature type="signal peptide" evidence="2">
    <location>
        <begin position="1"/>
        <end position="18"/>
    </location>
</feature>
<evidence type="ECO:0000256" key="1">
    <source>
        <dbReference type="SAM" id="MobiDB-lite"/>
    </source>
</evidence>
<feature type="chain" id="PRO_5043133744" description="Lipoprotein" evidence="2">
    <location>
        <begin position="19"/>
        <end position="164"/>
    </location>
</feature>
<accession>A0A0U0ZUA2</accession>
<feature type="region of interest" description="Disordered" evidence="1">
    <location>
        <begin position="27"/>
        <end position="51"/>
    </location>
</feature>
<dbReference type="EMBL" id="CSWP01000014">
    <property type="protein sequence ID" value="CPV72143.1"/>
    <property type="molecule type" value="Genomic_DNA"/>
</dbReference>
<dbReference type="PROSITE" id="PS51257">
    <property type="entry name" value="PROKAR_LIPOPROTEIN"/>
    <property type="match status" value="1"/>
</dbReference>
<gene>
    <name evidence="3" type="ORF">ERS075579_05127</name>
</gene>
<evidence type="ECO:0000256" key="2">
    <source>
        <dbReference type="SAM" id="SignalP"/>
    </source>
</evidence>
<evidence type="ECO:0000313" key="3">
    <source>
        <dbReference type="EMBL" id="CPV72143.1"/>
    </source>
</evidence>
<organism evidence="3 4">
    <name type="scientific">Mycobacteroides abscessus</name>
    <dbReference type="NCBI Taxonomy" id="36809"/>
    <lineage>
        <taxon>Bacteria</taxon>
        <taxon>Bacillati</taxon>
        <taxon>Actinomycetota</taxon>
        <taxon>Actinomycetes</taxon>
        <taxon>Mycobacteriales</taxon>
        <taxon>Mycobacteriaceae</taxon>
        <taxon>Mycobacteroides</taxon>
    </lineage>
</organism>
<sequence>MTRFVLFAGITLAAFVFAGCGAAPNSASNSIRQTSTPAAAASSTQAEPSRRVVPPGGVYWNPVTQQPEVKPVEIVLTPADAGDMLVDITWDSWTQQQAGGHAIRATKDCVPDCATGGTTRRDVRLTFHDARSLPDDSGWWQYTKLVITGRDGTSETIDMPVTAR</sequence>
<evidence type="ECO:0000313" key="4">
    <source>
        <dbReference type="Proteomes" id="UP000045782"/>
    </source>
</evidence>
<reference evidence="3 4" key="1">
    <citation type="submission" date="2015-03" db="EMBL/GenBank/DDBJ databases">
        <authorList>
            <person name="Murphy D."/>
        </authorList>
    </citation>
    <scope>NUCLEOTIDE SEQUENCE [LARGE SCALE GENOMIC DNA]</scope>
    <source>
        <strain evidence="3 4">PAP088</strain>
    </source>
</reference>